<evidence type="ECO:0000313" key="6">
    <source>
        <dbReference type="EMBL" id="CAD5115430.1"/>
    </source>
</evidence>
<evidence type="ECO:0000259" key="3">
    <source>
        <dbReference type="PROSITE" id="PS50041"/>
    </source>
</evidence>
<dbReference type="InterPro" id="IPR003598">
    <property type="entry name" value="Ig_sub2"/>
</dbReference>
<dbReference type="SUPFAM" id="SSF49265">
    <property type="entry name" value="Fibronectin type III"/>
    <property type="match status" value="2"/>
</dbReference>
<name>A0A7I8VHG2_9ANNE</name>
<dbReference type="SMART" id="SM00408">
    <property type="entry name" value="IGc2"/>
    <property type="match status" value="4"/>
</dbReference>
<dbReference type="Pfam" id="PF07679">
    <property type="entry name" value="I-set"/>
    <property type="match status" value="1"/>
</dbReference>
<dbReference type="InterPro" id="IPR036179">
    <property type="entry name" value="Ig-like_dom_sf"/>
</dbReference>
<protein>
    <submittedName>
        <fullName evidence="6">DgyrCDS4405</fullName>
    </submittedName>
</protein>
<comment type="caution">
    <text evidence="6">The sequence shown here is derived from an EMBL/GenBank/DDBJ whole genome shotgun (WGS) entry which is preliminary data.</text>
</comment>
<sequence>MITWFDKIQDVNVFECPTGWEEHKDHCYRFVRDPEETAEGVKIKCQEDEAYGLSINSEEEHIFVRDTLERIDAASKKLDWWTSGRRLPSNRTRMFWEGDGTMIESFVYWQDPSIPGQLDKDRILYNFNGISGKWGWILGQGGEKRPFICEISKEDIFRINSNDRGPDYGINEPDPTKIKRGPKFITQPRKTVYENPKGKNEQDDEGDILSNPGGIVKEEKTFLDCVADSVPQPKYTWLKHYDGKTTVIEPSDKHYTIINGRLNINKPDEKRDVGIYQCMAGNQHGIILSNTAELSFGYLHNFPKSPRARVVAKSHDTASIYCAPPDHTKPILFAWYKNSISNFVRPNLKPYTFISYDGHLYFSEVTVDDKGSYYCMVYKPEFLAKGKISMPNPLHIEESSAATYEPLILDKFPKIFPSSPKVGDKVRIECFAKGSARPGPKLNYFWRRLESSVAKDGTVQLKAGKRKELPLPKNSFLEDHNRVLTFENVQLYDAGVYECKVSRQTGKEDSRTKTLNVVSPPFFITPIKDKFIDANVDLQWRCVAGGTGDIAYKWLKNGLNLESSNRIQINNNVLKIKKVDAEKDNGMYQCRATNTQGVRFSTAELRVLSFAPNFQKYPLKPNLFATLRGNATLICRPEAAPYPKPDDIQWYKGSNPLTPDGRIQKLPNGNLLITGLTMNDRGFYECKVKNDLGEASTKGNLTILTTTSIVNPPMDEVVQINKTRFFHCIASHATQLDVTYIWYQGPYMIEFERIYRLGETNFQIWRNPTFKRGTGFYMGGLYIMNAKAENQGKYTCRVESSAGNFESSAFLRVISPPSMPVSLQIIGRVTAFKATLSWREALNNGGRPVHTFVLEAFNGWEKFWKVIRTNIPADRVEDVKSAVNLYNITLNDLRPFSNYYFRVRAENSLGTSEPSIPSKMIETLETKPDLAPKQVGGGGGKVGTLHVSWEPLKLWEHNGKGLYYIAYRRKKGDQEFKASKKITDPEKSYYTFEVGQNNFYLLYEVRVQACNNLGCGPLSEIVEIYSSMSVPVITAEDVRAQPFNATACIVHWIPVTDSREKLKGKLGGYRISYWKDKGGSREGAPRVTVDGQADEALVIGLEPDTMYKFDVMIWNEAGNGPKSQEFPQRTFRNSPINQPTEVQVLQIDSGTIDVFWRGVSTDQREEPLDGYKVRIWRSGTHIKVADDYDAGKETEIRIRNMNPHNIYKLRVFGYSRGGDGTMSSPSIKFHLDDSYRLMNNP</sequence>
<dbReference type="FunFam" id="2.60.40.10:FF:000035">
    <property type="entry name" value="Contactin 1"/>
    <property type="match status" value="1"/>
</dbReference>
<dbReference type="EMBL" id="CAJFCJ010000006">
    <property type="protein sequence ID" value="CAD5115430.1"/>
    <property type="molecule type" value="Genomic_DNA"/>
</dbReference>
<dbReference type="InterPro" id="IPR036116">
    <property type="entry name" value="FN3_sf"/>
</dbReference>
<dbReference type="Gene3D" id="3.10.100.10">
    <property type="entry name" value="Mannose-Binding Protein A, subunit A"/>
    <property type="match status" value="1"/>
</dbReference>
<evidence type="ECO:0000256" key="2">
    <source>
        <dbReference type="ARBA" id="ARBA00023157"/>
    </source>
</evidence>
<dbReference type="InterPro" id="IPR016186">
    <property type="entry name" value="C-type_lectin-like/link_sf"/>
</dbReference>
<dbReference type="OrthoDB" id="3666223at2759"/>
<feature type="domain" description="Ig-like" evidence="4">
    <location>
        <begin position="413"/>
        <end position="516"/>
    </location>
</feature>
<feature type="domain" description="Ig-like" evidence="4">
    <location>
        <begin position="520"/>
        <end position="606"/>
    </location>
</feature>
<keyword evidence="7" id="KW-1185">Reference proteome</keyword>
<dbReference type="InterPro" id="IPR003961">
    <property type="entry name" value="FN3_dom"/>
</dbReference>
<dbReference type="InterPro" id="IPR013783">
    <property type="entry name" value="Ig-like_fold"/>
</dbReference>
<dbReference type="Pfam" id="PF00041">
    <property type="entry name" value="fn3"/>
    <property type="match status" value="3"/>
</dbReference>
<dbReference type="InterPro" id="IPR007110">
    <property type="entry name" value="Ig-like_dom"/>
</dbReference>
<dbReference type="SUPFAM" id="SSF56436">
    <property type="entry name" value="C-type lectin-like"/>
    <property type="match status" value="1"/>
</dbReference>
<dbReference type="PROSITE" id="PS50835">
    <property type="entry name" value="IG_LIKE"/>
    <property type="match status" value="6"/>
</dbReference>
<dbReference type="SMART" id="SM00409">
    <property type="entry name" value="IG"/>
    <property type="match status" value="6"/>
</dbReference>
<dbReference type="PANTHER" id="PTHR44170:SF6">
    <property type="entry name" value="CONTACTIN"/>
    <property type="match status" value="1"/>
</dbReference>
<organism evidence="6 7">
    <name type="scientific">Dimorphilus gyrociliatus</name>
    <dbReference type="NCBI Taxonomy" id="2664684"/>
    <lineage>
        <taxon>Eukaryota</taxon>
        <taxon>Metazoa</taxon>
        <taxon>Spiralia</taxon>
        <taxon>Lophotrochozoa</taxon>
        <taxon>Annelida</taxon>
        <taxon>Polychaeta</taxon>
        <taxon>Polychaeta incertae sedis</taxon>
        <taxon>Dinophilidae</taxon>
        <taxon>Dimorphilus</taxon>
    </lineage>
</organism>
<dbReference type="PANTHER" id="PTHR44170">
    <property type="entry name" value="PROTEIN SIDEKICK"/>
    <property type="match status" value="1"/>
</dbReference>
<dbReference type="InterPro" id="IPR001304">
    <property type="entry name" value="C-type_lectin-like"/>
</dbReference>
<dbReference type="Gene3D" id="2.60.40.10">
    <property type="entry name" value="Immunoglobulins"/>
    <property type="match status" value="10"/>
</dbReference>
<evidence type="ECO:0000313" key="7">
    <source>
        <dbReference type="Proteomes" id="UP000549394"/>
    </source>
</evidence>
<dbReference type="GO" id="GO:0098609">
    <property type="term" value="P:cell-cell adhesion"/>
    <property type="evidence" value="ECO:0007669"/>
    <property type="project" value="TreeGrafter"/>
</dbReference>
<dbReference type="CDD" id="cd00037">
    <property type="entry name" value="CLECT"/>
    <property type="match status" value="1"/>
</dbReference>
<evidence type="ECO:0000259" key="4">
    <source>
        <dbReference type="PROSITE" id="PS50835"/>
    </source>
</evidence>
<feature type="domain" description="Fibronectin type-III" evidence="5">
    <location>
        <begin position="1034"/>
        <end position="1133"/>
    </location>
</feature>
<dbReference type="SMART" id="SM00034">
    <property type="entry name" value="CLECT"/>
    <property type="match status" value="1"/>
</dbReference>
<feature type="domain" description="Ig-like" evidence="4">
    <location>
        <begin position="612"/>
        <end position="702"/>
    </location>
</feature>
<evidence type="ECO:0000259" key="5">
    <source>
        <dbReference type="PROSITE" id="PS50853"/>
    </source>
</evidence>
<dbReference type="SMART" id="SM00060">
    <property type="entry name" value="FN3"/>
    <property type="match status" value="4"/>
</dbReference>
<dbReference type="InterPro" id="IPR003599">
    <property type="entry name" value="Ig_sub"/>
</dbReference>
<accession>A0A7I8VHG2</accession>
<dbReference type="CDD" id="cd00063">
    <property type="entry name" value="FN3"/>
    <property type="match status" value="4"/>
</dbReference>
<feature type="domain" description="Fibronectin type-III" evidence="5">
    <location>
        <begin position="1138"/>
        <end position="1234"/>
    </location>
</feature>
<feature type="domain" description="Ig-like" evidence="4">
    <location>
        <begin position="303"/>
        <end position="377"/>
    </location>
</feature>
<dbReference type="InterPro" id="IPR013098">
    <property type="entry name" value="Ig_I-set"/>
</dbReference>
<feature type="domain" description="Ig-like" evidence="4">
    <location>
        <begin position="182"/>
        <end position="295"/>
    </location>
</feature>
<keyword evidence="2" id="KW-1015">Disulfide bond</keyword>
<gene>
    <name evidence="6" type="ORF">DGYR_LOCUS4173</name>
</gene>
<feature type="domain" description="Fibronectin type-III" evidence="5">
    <location>
        <begin position="931"/>
        <end position="1029"/>
    </location>
</feature>
<feature type="domain" description="C-type lectin" evidence="3">
    <location>
        <begin position="23"/>
        <end position="150"/>
    </location>
</feature>
<dbReference type="Proteomes" id="UP000549394">
    <property type="component" value="Unassembled WGS sequence"/>
</dbReference>
<dbReference type="Pfam" id="PF13927">
    <property type="entry name" value="Ig_3"/>
    <property type="match status" value="1"/>
</dbReference>
<dbReference type="PROSITE" id="PS50853">
    <property type="entry name" value="FN3"/>
    <property type="match status" value="4"/>
</dbReference>
<proteinExistence type="predicted"/>
<reference evidence="6 7" key="1">
    <citation type="submission" date="2020-08" db="EMBL/GenBank/DDBJ databases">
        <authorList>
            <person name="Hejnol A."/>
        </authorList>
    </citation>
    <scope>NUCLEOTIDE SEQUENCE [LARGE SCALE GENOMIC DNA]</scope>
</reference>
<dbReference type="InterPro" id="IPR016187">
    <property type="entry name" value="CTDL_fold"/>
</dbReference>
<keyword evidence="1" id="KW-0677">Repeat</keyword>
<dbReference type="AlphaFoldDB" id="A0A7I8VHG2"/>
<feature type="domain" description="Fibronectin type-III" evidence="5">
    <location>
        <begin position="819"/>
        <end position="926"/>
    </location>
</feature>
<feature type="domain" description="Ig-like" evidence="4">
    <location>
        <begin position="712"/>
        <end position="812"/>
    </location>
</feature>
<evidence type="ECO:0000256" key="1">
    <source>
        <dbReference type="ARBA" id="ARBA00022737"/>
    </source>
</evidence>
<dbReference type="FunFam" id="2.60.40.10:FF:000028">
    <property type="entry name" value="Neuronal cell adhesion molecule"/>
    <property type="match status" value="1"/>
</dbReference>
<dbReference type="SUPFAM" id="SSF48726">
    <property type="entry name" value="Immunoglobulin"/>
    <property type="match status" value="6"/>
</dbReference>
<dbReference type="PROSITE" id="PS50041">
    <property type="entry name" value="C_TYPE_LECTIN_2"/>
    <property type="match status" value="1"/>
</dbReference>